<accession>A0AAJ0CU22</accession>
<keyword evidence="2" id="KW-1185">Reference proteome</keyword>
<name>A0AAJ0CU22_9HYPO</name>
<organism evidence="1 2">
    <name type="scientific">Conoideocrella luteorostrata</name>
    <dbReference type="NCBI Taxonomy" id="1105319"/>
    <lineage>
        <taxon>Eukaryota</taxon>
        <taxon>Fungi</taxon>
        <taxon>Dikarya</taxon>
        <taxon>Ascomycota</taxon>
        <taxon>Pezizomycotina</taxon>
        <taxon>Sordariomycetes</taxon>
        <taxon>Hypocreomycetidae</taxon>
        <taxon>Hypocreales</taxon>
        <taxon>Clavicipitaceae</taxon>
        <taxon>Conoideocrella</taxon>
    </lineage>
</organism>
<evidence type="ECO:0000313" key="2">
    <source>
        <dbReference type="Proteomes" id="UP001251528"/>
    </source>
</evidence>
<dbReference type="Proteomes" id="UP001251528">
    <property type="component" value="Unassembled WGS sequence"/>
</dbReference>
<dbReference type="EMBL" id="JASWJB010000085">
    <property type="protein sequence ID" value="KAK2600008.1"/>
    <property type="molecule type" value="Genomic_DNA"/>
</dbReference>
<reference evidence="1" key="1">
    <citation type="submission" date="2023-06" db="EMBL/GenBank/DDBJ databases">
        <title>Conoideocrella luteorostrata (Hypocreales: Clavicipitaceae), a potential biocontrol fungus for elongate hemlock scale in United States Christmas tree production areas.</title>
        <authorList>
            <person name="Barrett H."/>
            <person name="Lovett B."/>
            <person name="Macias A.M."/>
            <person name="Stajich J.E."/>
            <person name="Kasson M.T."/>
        </authorList>
    </citation>
    <scope>NUCLEOTIDE SEQUENCE</scope>
    <source>
        <strain evidence="1">ARSEF 14590</strain>
    </source>
</reference>
<evidence type="ECO:0000313" key="1">
    <source>
        <dbReference type="EMBL" id="KAK2600008.1"/>
    </source>
</evidence>
<comment type="caution">
    <text evidence="1">The sequence shown here is derived from an EMBL/GenBank/DDBJ whole genome shotgun (WGS) entry which is preliminary data.</text>
</comment>
<dbReference type="AlphaFoldDB" id="A0AAJ0CU22"/>
<gene>
    <name evidence="1" type="ORF">QQS21_005242</name>
</gene>
<sequence>MALESKGRDQVLEVPVESAAELQTLRNFIRRAFRSSAQTTSDATTMETLDTNDNMDLDYHEQLKQHNRGINGAGPQYVKPGAAT</sequence>
<proteinExistence type="predicted"/>
<protein>
    <submittedName>
        <fullName evidence="1">Uncharacterized protein</fullName>
    </submittedName>
</protein>